<feature type="transmembrane region" description="Helical" evidence="1">
    <location>
        <begin position="138"/>
        <end position="165"/>
    </location>
</feature>
<sequence length="185" mass="19309">MRKLYQYGGIAASVVLIAFGIGAIYMGLDGRGYVRDNLAAEKIVGTEDSTIPGQLVDTGAEAQAFAKVMRTHTLESTGGKTYSEMGRFLTADGKDTNDEAAAAKDQAGKPVENGLRNLWVTETALTTALNTAYFAEQVALFALVMGVAMLLAGLGFGVLTLRVLIPATKRQGSRTQAGSAAVASA</sequence>
<protein>
    <recommendedName>
        <fullName evidence="4">Aromatic ring-opening dioxygenase LigA</fullName>
    </recommendedName>
</protein>
<dbReference type="RefSeq" id="WP_121255180.1">
    <property type="nucleotide sequence ID" value="NZ_RBIL01000002.1"/>
</dbReference>
<keyword evidence="1" id="KW-1133">Transmembrane helix</keyword>
<evidence type="ECO:0000313" key="3">
    <source>
        <dbReference type="Proteomes" id="UP000278962"/>
    </source>
</evidence>
<keyword evidence="3" id="KW-1185">Reference proteome</keyword>
<feature type="transmembrane region" description="Helical" evidence="1">
    <location>
        <begin position="7"/>
        <end position="28"/>
    </location>
</feature>
<proteinExistence type="predicted"/>
<evidence type="ECO:0008006" key="4">
    <source>
        <dbReference type="Google" id="ProtNLM"/>
    </source>
</evidence>
<dbReference type="AlphaFoldDB" id="A0A660L0X6"/>
<dbReference type="Proteomes" id="UP000278962">
    <property type="component" value="Unassembled WGS sequence"/>
</dbReference>
<keyword evidence="1" id="KW-0472">Membrane</keyword>
<dbReference type="OrthoDB" id="5243687at2"/>
<evidence type="ECO:0000313" key="2">
    <source>
        <dbReference type="EMBL" id="RKQ86985.1"/>
    </source>
</evidence>
<comment type="caution">
    <text evidence="2">The sequence shown here is derived from an EMBL/GenBank/DDBJ whole genome shotgun (WGS) entry which is preliminary data.</text>
</comment>
<name>A0A660L0X6_9ACTN</name>
<dbReference type="EMBL" id="RBIL01000002">
    <property type="protein sequence ID" value="RKQ86985.1"/>
    <property type="molecule type" value="Genomic_DNA"/>
</dbReference>
<organism evidence="2 3">
    <name type="scientific">Solirubrobacter pauli</name>
    <dbReference type="NCBI Taxonomy" id="166793"/>
    <lineage>
        <taxon>Bacteria</taxon>
        <taxon>Bacillati</taxon>
        <taxon>Actinomycetota</taxon>
        <taxon>Thermoleophilia</taxon>
        <taxon>Solirubrobacterales</taxon>
        <taxon>Solirubrobacteraceae</taxon>
        <taxon>Solirubrobacter</taxon>
    </lineage>
</organism>
<evidence type="ECO:0000256" key="1">
    <source>
        <dbReference type="SAM" id="Phobius"/>
    </source>
</evidence>
<gene>
    <name evidence="2" type="ORF">C8N24_5005</name>
</gene>
<keyword evidence="1" id="KW-0812">Transmembrane</keyword>
<accession>A0A660L0X6</accession>
<reference evidence="2 3" key="1">
    <citation type="submission" date="2018-10" db="EMBL/GenBank/DDBJ databases">
        <title>Genomic Encyclopedia of Archaeal and Bacterial Type Strains, Phase II (KMG-II): from individual species to whole genera.</title>
        <authorList>
            <person name="Goeker M."/>
        </authorList>
    </citation>
    <scope>NUCLEOTIDE SEQUENCE [LARGE SCALE GENOMIC DNA]</scope>
    <source>
        <strain evidence="2 3">DSM 14954</strain>
    </source>
</reference>